<accession>A0A2J0YUU2</accession>
<proteinExistence type="predicted"/>
<reference evidence="1 2" key="1">
    <citation type="submission" date="2017-06" db="EMBL/GenBank/DDBJ databases">
        <title>Ensifer strains isolated from leguminous trees and herbs display diverse denitrification phenotypes with some acting as strong N2O sinks.</title>
        <authorList>
            <person name="Woliy K."/>
            <person name="Mania D."/>
            <person name="Bakken L.R."/>
            <person name="Frostegard A."/>
        </authorList>
    </citation>
    <scope>NUCLEOTIDE SEQUENCE [LARGE SCALE GENOMIC DNA]</scope>
    <source>
        <strain evidence="1 2">AC50a</strain>
    </source>
</reference>
<sequence length="210" mass="22318">MMLPTPPLPWIVRTAVAERLKPVAGYTPLNARITLGLPHAIALDQRFTLGLVAPSGLARFWLATPREAVVSEAGEDRPSASPFRLLLRTTGGLIGVTPLVLGPARFICVTGATPPGLRLRITGWRIHAGSLVGPGDFGSYVALDWRPWGAAAEHFEAPTARPAVLRRLTLEAPDMSVTLQENLAALVETTAAPGPGAERFRGYGQSFADG</sequence>
<evidence type="ECO:0000313" key="2">
    <source>
        <dbReference type="Proteomes" id="UP000231987"/>
    </source>
</evidence>
<comment type="caution">
    <text evidence="1">The sequence shown here is derived from an EMBL/GenBank/DDBJ whole genome shotgun (WGS) entry which is preliminary data.</text>
</comment>
<protein>
    <submittedName>
        <fullName evidence="1">Uncharacterized protein</fullName>
    </submittedName>
</protein>
<dbReference type="Proteomes" id="UP000231987">
    <property type="component" value="Unassembled WGS sequence"/>
</dbReference>
<dbReference type="AlphaFoldDB" id="A0A2J0YUU2"/>
<evidence type="ECO:0000313" key="1">
    <source>
        <dbReference type="EMBL" id="PJR10708.1"/>
    </source>
</evidence>
<gene>
    <name evidence="1" type="ORF">CEJ86_29070</name>
</gene>
<dbReference type="EMBL" id="NJGD01000022">
    <property type="protein sequence ID" value="PJR10708.1"/>
    <property type="molecule type" value="Genomic_DNA"/>
</dbReference>
<name>A0A2J0YUU2_RHIML</name>
<organism evidence="1 2">
    <name type="scientific">Rhizobium meliloti</name>
    <name type="common">Ensifer meliloti</name>
    <name type="synonym">Sinorhizobium meliloti</name>
    <dbReference type="NCBI Taxonomy" id="382"/>
    <lineage>
        <taxon>Bacteria</taxon>
        <taxon>Pseudomonadati</taxon>
        <taxon>Pseudomonadota</taxon>
        <taxon>Alphaproteobacteria</taxon>
        <taxon>Hyphomicrobiales</taxon>
        <taxon>Rhizobiaceae</taxon>
        <taxon>Sinorhizobium/Ensifer group</taxon>
        <taxon>Sinorhizobium</taxon>
    </lineage>
</organism>